<feature type="chain" id="PRO_5019506209" description="Porin" evidence="1">
    <location>
        <begin position="25"/>
        <end position="261"/>
    </location>
</feature>
<dbReference type="OrthoDB" id="5291732at2"/>
<evidence type="ECO:0008006" key="4">
    <source>
        <dbReference type="Google" id="ProtNLM"/>
    </source>
</evidence>
<dbReference type="EMBL" id="RAQO01000004">
    <property type="protein sequence ID" value="RKF20495.1"/>
    <property type="molecule type" value="Genomic_DNA"/>
</dbReference>
<evidence type="ECO:0000313" key="3">
    <source>
        <dbReference type="Proteomes" id="UP000286482"/>
    </source>
</evidence>
<accession>A0A420EIH7</accession>
<dbReference type="Proteomes" id="UP000286482">
    <property type="component" value="Unassembled WGS sequence"/>
</dbReference>
<dbReference type="AlphaFoldDB" id="A0A420EIH7"/>
<evidence type="ECO:0000256" key="1">
    <source>
        <dbReference type="SAM" id="SignalP"/>
    </source>
</evidence>
<gene>
    <name evidence="2" type="ORF">DBZ36_08360</name>
</gene>
<feature type="signal peptide" evidence="1">
    <location>
        <begin position="1"/>
        <end position="24"/>
    </location>
</feature>
<proteinExistence type="predicted"/>
<organism evidence="2 3">
    <name type="scientific">Alginatibacterium sediminis</name>
    <dbReference type="NCBI Taxonomy" id="2164068"/>
    <lineage>
        <taxon>Bacteria</taxon>
        <taxon>Pseudomonadati</taxon>
        <taxon>Pseudomonadota</taxon>
        <taxon>Gammaproteobacteria</taxon>
        <taxon>Alteromonadales</taxon>
        <taxon>Alteromonadaceae</taxon>
        <taxon>Alginatibacterium</taxon>
    </lineage>
</organism>
<sequence>MSFSKRLSKSLIILNTLFIPSVLASQEDTKNVQDMSDPLAVYRQVGGGLTDKGINLKLGEVFDTGNEATMGMNIIEIKGIGGASLGFRDNNESLYTNVDDSIDTMRFRRFNVDLTSGRGSQLDVNLNFDRDSADGSYSIIQALPKWKSVQLYPLGGLGFSIQNDSKEGITVPGTFAVLGFYGKLALTDKIWINYNPVWLTTLVGSREYKETYFAKDNNLITHEAAISYQITPRANVRYFANWNQKVDVLDGDHRIEFNYQL</sequence>
<comment type="caution">
    <text evidence="2">The sequence shown here is derived from an EMBL/GenBank/DDBJ whole genome shotgun (WGS) entry which is preliminary data.</text>
</comment>
<name>A0A420EIH7_9ALTE</name>
<keyword evidence="3" id="KW-1185">Reference proteome</keyword>
<keyword evidence="1" id="KW-0732">Signal</keyword>
<reference evidence="2 3" key="1">
    <citation type="submission" date="2018-09" db="EMBL/GenBank/DDBJ databases">
        <authorList>
            <person name="Wang Z."/>
        </authorList>
    </citation>
    <scope>NUCLEOTIDE SEQUENCE [LARGE SCALE GENOMIC DNA]</scope>
    <source>
        <strain evidence="2 3">ALS 81</strain>
    </source>
</reference>
<evidence type="ECO:0000313" key="2">
    <source>
        <dbReference type="EMBL" id="RKF20495.1"/>
    </source>
</evidence>
<protein>
    <recommendedName>
        <fullName evidence="4">Porin</fullName>
    </recommendedName>
</protein>